<evidence type="ECO:0000256" key="5">
    <source>
        <dbReference type="ARBA" id="ARBA00005072"/>
    </source>
</evidence>
<evidence type="ECO:0000256" key="15">
    <source>
        <dbReference type="ARBA" id="ARBA00048798"/>
    </source>
</evidence>
<dbReference type="PANTHER" id="PTHR42743">
    <property type="entry name" value="AMINO-ACID AMINOTRANSFERASE"/>
    <property type="match status" value="1"/>
</dbReference>
<evidence type="ECO:0000256" key="6">
    <source>
        <dbReference type="ARBA" id="ARBA00009320"/>
    </source>
</evidence>
<dbReference type="InterPro" id="IPR033939">
    <property type="entry name" value="BCAT_family"/>
</dbReference>
<keyword evidence="10 19" id="KW-0028">Amino-acid biosynthesis</keyword>
<dbReference type="GO" id="GO:0006532">
    <property type="term" value="P:aspartate biosynthetic process"/>
    <property type="evidence" value="ECO:0007669"/>
    <property type="project" value="TreeGrafter"/>
</dbReference>
<dbReference type="InterPro" id="IPR001544">
    <property type="entry name" value="Aminotrans_IV"/>
</dbReference>
<accession>A0A193LG43</accession>
<dbReference type="PROSITE" id="PS00770">
    <property type="entry name" value="AA_TRANSFER_CLASS_4"/>
    <property type="match status" value="1"/>
</dbReference>
<keyword evidence="21" id="KW-1185">Reference proteome</keyword>
<evidence type="ECO:0000256" key="17">
    <source>
        <dbReference type="RuleBase" id="RU004106"/>
    </source>
</evidence>
<evidence type="ECO:0000313" key="20">
    <source>
        <dbReference type="EMBL" id="ANO51431.1"/>
    </source>
</evidence>
<evidence type="ECO:0000256" key="10">
    <source>
        <dbReference type="ARBA" id="ARBA00022605"/>
    </source>
</evidence>
<dbReference type="AlphaFoldDB" id="A0A193LG43"/>
<dbReference type="GO" id="GO:0009099">
    <property type="term" value="P:L-valine biosynthetic process"/>
    <property type="evidence" value="ECO:0007669"/>
    <property type="project" value="UniProtKB-UniPathway"/>
</dbReference>
<proteinExistence type="inferred from homology"/>
<dbReference type="UniPathway" id="UPA00049">
    <property type="reaction ID" value="UER00062"/>
</dbReference>
<dbReference type="GO" id="GO:0009097">
    <property type="term" value="P:isoleucine biosynthetic process"/>
    <property type="evidence" value="ECO:0007669"/>
    <property type="project" value="UniProtKB-UniPathway"/>
</dbReference>
<dbReference type="GO" id="GO:0052655">
    <property type="term" value="F:L-valine-2-oxoglutarate transaminase activity"/>
    <property type="evidence" value="ECO:0007669"/>
    <property type="project" value="RHEA"/>
</dbReference>
<dbReference type="EC" id="2.6.1.42" evidence="7 19"/>
<dbReference type="InterPro" id="IPR005785">
    <property type="entry name" value="B_amino_transI"/>
</dbReference>
<dbReference type="UniPathway" id="UPA00048">
    <property type="reaction ID" value="UER00073"/>
</dbReference>
<dbReference type="GO" id="GO:0009098">
    <property type="term" value="P:L-leucine biosynthetic process"/>
    <property type="evidence" value="ECO:0007669"/>
    <property type="project" value="UniProtKB-UniPathway"/>
</dbReference>
<evidence type="ECO:0000256" key="16">
    <source>
        <dbReference type="ARBA" id="ARBA00049229"/>
    </source>
</evidence>
<dbReference type="PANTHER" id="PTHR42743:SF11">
    <property type="entry name" value="AMINODEOXYCHORISMATE LYASE"/>
    <property type="match status" value="1"/>
</dbReference>
<sequence length="319" mass="34477">MSFDGAKHIWMNGQMMPWEKANVHVMAHALHYGSSVFEGIRMYATPDGPKVFRLKDHMRRLYDSAKIYRMPIPQSIEELSSACKQVCVINELTDGAYIRPIAFRGYGEIGLAPKAEHPVDVAIGAWKWGAYLGADGLEKGVDVCVSSWQRVAPNTIPALAKSGGNYLSSQLISTEAKRLGFAEGIALSTDGTVSEGAGENLFVIRDGVLLTPPSAASILTGITRDSIIKIATDLGMTVREQSIPREALYLADEMFFTGTAAEITPIRSVDRIQIGAGKRGPLTAQLQEAFFGLFSGATKDTYGWLEGLDEESIAVASAS</sequence>
<dbReference type="Gene3D" id="3.20.10.10">
    <property type="entry name" value="D-amino Acid Aminotransferase, subunit A, domain 2"/>
    <property type="match status" value="1"/>
</dbReference>
<evidence type="ECO:0000256" key="19">
    <source>
        <dbReference type="RuleBase" id="RU364094"/>
    </source>
</evidence>
<dbReference type="InterPro" id="IPR036038">
    <property type="entry name" value="Aminotransferase-like"/>
</dbReference>
<evidence type="ECO:0000256" key="4">
    <source>
        <dbReference type="ARBA" id="ARBA00004931"/>
    </source>
</evidence>
<dbReference type="InterPro" id="IPR043132">
    <property type="entry name" value="BCAT-like_C"/>
</dbReference>
<dbReference type="Gene3D" id="3.30.470.10">
    <property type="match status" value="1"/>
</dbReference>
<dbReference type="GO" id="GO:0052654">
    <property type="term" value="F:L-leucine-2-oxoglutarate transaminase activity"/>
    <property type="evidence" value="ECO:0007669"/>
    <property type="project" value="RHEA"/>
</dbReference>
<organism evidence="20 21">
    <name type="scientific">Woeseia oceani</name>
    <dbReference type="NCBI Taxonomy" id="1548547"/>
    <lineage>
        <taxon>Bacteria</taxon>
        <taxon>Pseudomonadati</taxon>
        <taxon>Pseudomonadota</taxon>
        <taxon>Gammaproteobacteria</taxon>
        <taxon>Woeseiales</taxon>
        <taxon>Woeseiaceae</taxon>
        <taxon>Woeseia</taxon>
    </lineage>
</organism>
<comment type="function">
    <text evidence="2 19">Acts on leucine, isoleucine and valine.</text>
</comment>
<dbReference type="GO" id="GO:0005829">
    <property type="term" value="C:cytosol"/>
    <property type="evidence" value="ECO:0007669"/>
    <property type="project" value="TreeGrafter"/>
</dbReference>
<evidence type="ECO:0000256" key="8">
    <source>
        <dbReference type="ARBA" id="ARBA00018179"/>
    </source>
</evidence>
<comment type="catalytic activity">
    <reaction evidence="16 19">
        <text>L-leucine + 2-oxoglutarate = 4-methyl-2-oxopentanoate + L-glutamate</text>
        <dbReference type="Rhea" id="RHEA:18321"/>
        <dbReference type="ChEBI" id="CHEBI:16810"/>
        <dbReference type="ChEBI" id="CHEBI:17865"/>
        <dbReference type="ChEBI" id="CHEBI:29985"/>
        <dbReference type="ChEBI" id="CHEBI:57427"/>
        <dbReference type="EC" id="2.6.1.42"/>
    </reaction>
</comment>
<reference evidence="20 21" key="1">
    <citation type="submission" date="2016-06" db="EMBL/GenBank/DDBJ databases">
        <title>Complete genome sequence of a deep-branching marine Gamma Proteobacterium Woeseia oceani type strain XK5.</title>
        <authorList>
            <person name="Mu D."/>
            <person name="Du Z."/>
        </authorList>
    </citation>
    <scope>NUCLEOTIDE SEQUENCE [LARGE SCALE GENOMIC DNA]</scope>
    <source>
        <strain evidence="20 21">XK5</strain>
    </source>
</reference>
<evidence type="ECO:0000256" key="2">
    <source>
        <dbReference type="ARBA" id="ARBA00003109"/>
    </source>
</evidence>
<evidence type="ECO:0000256" key="14">
    <source>
        <dbReference type="ARBA" id="ARBA00048212"/>
    </source>
</evidence>
<comment type="pathway">
    <text evidence="3 19">Amino-acid biosynthesis; L-isoleucine biosynthesis; L-isoleucine from 2-oxobutanoate: step 4/4.</text>
</comment>
<dbReference type="NCBIfam" id="TIGR01122">
    <property type="entry name" value="ilvE_I"/>
    <property type="match status" value="1"/>
</dbReference>
<comment type="pathway">
    <text evidence="4 19">Amino-acid biosynthesis; L-valine biosynthesis; L-valine from pyruvate: step 4/4.</text>
</comment>
<dbReference type="InterPro" id="IPR018300">
    <property type="entry name" value="Aminotrans_IV_CS"/>
</dbReference>
<dbReference type="FunFam" id="3.20.10.10:FF:000001">
    <property type="entry name" value="Branched-chain-amino-acid aminotransferase"/>
    <property type="match status" value="1"/>
</dbReference>
<evidence type="ECO:0000256" key="7">
    <source>
        <dbReference type="ARBA" id="ARBA00013053"/>
    </source>
</evidence>
<dbReference type="InterPro" id="IPR050571">
    <property type="entry name" value="Class-IV_PLP-Dep_Aminotrnsfr"/>
</dbReference>
<evidence type="ECO:0000256" key="1">
    <source>
        <dbReference type="ARBA" id="ARBA00001933"/>
    </source>
</evidence>
<dbReference type="EMBL" id="CP016268">
    <property type="protein sequence ID" value="ANO51431.1"/>
    <property type="molecule type" value="Genomic_DNA"/>
</dbReference>
<gene>
    <name evidence="19" type="primary">ilvE</name>
    <name evidence="20" type="ORF">BA177_09650</name>
</gene>
<dbReference type="Pfam" id="PF01063">
    <property type="entry name" value="Aminotran_4"/>
    <property type="match status" value="1"/>
</dbReference>
<dbReference type="OrthoDB" id="21319at2"/>
<evidence type="ECO:0000256" key="11">
    <source>
        <dbReference type="ARBA" id="ARBA00022679"/>
    </source>
</evidence>
<evidence type="ECO:0000256" key="12">
    <source>
        <dbReference type="ARBA" id="ARBA00022898"/>
    </source>
</evidence>
<evidence type="ECO:0000256" key="18">
    <source>
        <dbReference type="RuleBase" id="RU004516"/>
    </source>
</evidence>
<evidence type="ECO:0000256" key="3">
    <source>
        <dbReference type="ARBA" id="ARBA00004824"/>
    </source>
</evidence>
<evidence type="ECO:0000256" key="9">
    <source>
        <dbReference type="ARBA" id="ARBA00022576"/>
    </source>
</evidence>
<comment type="catalytic activity">
    <reaction evidence="15 19">
        <text>L-isoleucine + 2-oxoglutarate = (S)-3-methyl-2-oxopentanoate + L-glutamate</text>
        <dbReference type="Rhea" id="RHEA:24801"/>
        <dbReference type="ChEBI" id="CHEBI:16810"/>
        <dbReference type="ChEBI" id="CHEBI:29985"/>
        <dbReference type="ChEBI" id="CHEBI:35146"/>
        <dbReference type="ChEBI" id="CHEBI:58045"/>
        <dbReference type="EC" id="2.6.1.42"/>
    </reaction>
</comment>
<keyword evidence="13 19" id="KW-0100">Branched-chain amino acid biosynthesis</keyword>
<dbReference type="UniPathway" id="UPA00047">
    <property type="reaction ID" value="UER00058"/>
</dbReference>
<comment type="cofactor">
    <cofactor evidence="1 18">
        <name>pyridoxal 5'-phosphate</name>
        <dbReference type="ChEBI" id="CHEBI:597326"/>
    </cofactor>
</comment>
<keyword evidence="12 18" id="KW-0663">Pyridoxal phosphate</keyword>
<protein>
    <recommendedName>
        <fullName evidence="8 19">Branched-chain-amino-acid aminotransferase</fullName>
        <shortName evidence="19">BCAT</shortName>
        <ecNumber evidence="7 19">2.6.1.42</ecNumber>
    </recommendedName>
</protein>
<dbReference type="KEGG" id="woc:BA177_09650"/>
<dbReference type="CDD" id="cd01557">
    <property type="entry name" value="BCAT_beta_family"/>
    <property type="match status" value="1"/>
</dbReference>
<keyword evidence="9 19" id="KW-0032">Aminotransferase</keyword>
<evidence type="ECO:0000256" key="13">
    <source>
        <dbReference type="ARBA" id="ARBA00023304"/>
    </source>
</evidence>
<comment type="similarity">
    <text evidence="6 17">Belongs to the class-IV pyridoxal-phosphate-dependent aminotransferase family.</text>
</comment>
<dbReference type="NCBIfam" id="NF005146">
    <property type="entry name" value="PRK06606.1"/>
    <property type="match status" value="1"/>
</dbReference>
<dbReference type="SUPFAM" id="SSF56752">
    <property type="entry name" value="D-aminoacid aminotransferase-like PLP-dependent enzymes"/>
    <property type="match status" value="1"/>
</dbReference>
<name>A0A193LG43_9GAMM</name>
<dbReference type="STRING" id="1548547.BA177_09650"/>
<keyword evidence="11 19" id="KW-0808">Transferase</keyword>
<dbReference type="GO" id="GO:0052656">
    <property type="term" value="F:L-isoleucine-2-oxoglutarate transaminase activity"/>
    <property type="evidence" value="ECO:0007669"/>
    <property type="project" value="RHEA"/>
</dbReference>
<evidence type="ECO:0000313" key="21">
    <source>
        <dbReference type="Proteomes" id="UP000092695"/>
    </source>
</evidence>
<comment type="catalytic activity">
    <reaction evidence="14 19">
        <text>L-valine + 2-oxoglutarate = 3-methyl-2-oxobutanoate + L-glutamate</text>
        <dbReference type="Rhea" id="RHEA:24813"/>
        <dbReference type="ChEBI" id="CHEBI:11851"/>
        <dbReference type="ChEBI" id="CHEBI:16810"/>
        <dbReference type="ChEBI" id="CHEBI:29985"/>
        <dbReference type="ChEBI" id="CHEBI:57762"/>
        <dbReference type="EC" id="2.6.1.42"/>
    </reaction>
</comment>
<dbReference type="InterPro" id="IPR043131">
    <property type="entry name" value="BCAT-like_N"/>
</dbReference>
<dbReference type="Proteomes" id="UP000092695">
    <property type="component" value="Chromosome"/>
</dbReference>
<comment type="pathway">
    <text evidence="5 19">Amino-acid biosynthesis; L-leucine biosynthesis; L-leucine from 3-methyl-2-oxobutanoate: step 4/4.</text>
</comment>